<dbReference type="Proteomes" id="UP001164746">
    <property type="component" value="Chromosome 13"/>
</dbReference>
<keyword evidence="8" id="KW-1185">Reference proteome</keyword>
<dbReference type="InterPro" id="IPR027417">
    <property type="entry name" value="P-loop_NTPase"/>
</dbReference>
<keyword evidence="4" id="KW-0067">ATP-binding</keyword>
<dbReference type="InterPro" id="IPR013087">
    <property type="entry name" value="Znf_C2H2_type"/>
</dbReference>
<dbReference type="InterPro" id="IPR018022">
    <property type="entry name" value="IPT"/>
</dbReference>
<evidence type="ECO:0000313" key="7">
    <source>
        <dbReference type="EMBL" id="WAR22923.1"/>
    </source>
</evidence>
<feature type="compositionally biased region" description="Low complexity" evidence="5">
    <location>
        <begin position="164"/>
        <end position="178"/>
    </location>
</feature>
<reference evidence="7" key="1">
    <citation type="submission" date="2022-11" db="EMBL/GenBank/DDBJ databases">
        <title>Centuries of genome instability and evolution in soft-shell clam transmissible cancer (bioRxiv).</title>
        <authorList>
            <person name="Hart S.F.M."/>
            <person name="Yonemitsu M.A."/>
            <person name="Giersch R.M."/>
            <person name="Beal B.F."/>
            <person name="Arriagada G."/>
            <person name="Davis B.W."/>
            <person name="Ostrander E.A."/>
            <person name="Goff S.P."/>
            <person name="Metzger M.J."/>
        </authorList>
    </citation>
    <scope>NUCLEOTIDE SEQUENCE</scope>
    <source>
        <strain evidence="7">MELC-2E11</strain>
        <tissue evidence="7">Siphon/mantle</tissue>
    </source>
</reference>
<keyword evidence="3" id="KW-0547">Nucleotide-binding</keyword>
<comment type="similarity">
    <text evidence="1">Belongs to the IPP transferase family.</text>
</comment>
<dbReference type="InterPro" id="IPR039657">
    <property type="entry name" value="Dimethylallyltransferase"/>
</dbReference>
<dbReference type="Pfam" id="PF12874">
    <property type="entry name" value="zf-met"/>
    <property type="match status" value="1"/>
</dbReference>
<dbReference type="HAMAP" id="MF_00185">
    <property type="entry name" value="IPP_trans"/>
    <property type="match status" value="1"/>
</dbReference>
<protein>
    <submittedName>
        <fullName evidence="7">MOD5-like protein</fullName>
    </submittedName>
</protein>
<sequence>MAASIRNPVVVVLGATGTGKTKLSLELGKLFNGEIISADAMQLSKPFPLLQLYKGLDIITNKATKEEMTICKHHMIDYISPLKENSTVHEYRNAAVPIIDSILAASKTPIIVGGSNYYIESLLWKGLIDNQDLARVAATQDQTHRQTDNKCETDLVRGKADGTSSSSSSKQAQNSSSDSESDLDLEDEALFTAENRAKYEQQTGPQLHQRLADVDPNMAARFHPNDKRKIIRALEVFDHFGVKMSTMYERQHASLADNTMGGLLRYPNTCVFWIQFLDCRLDGRVDTMLEKGLVAELTDFHRQYNEDRLNQGKEADYTRGIFQSIGFKEFHNYLLMDDQQRATPQGQNAFLEGVNKLKLVTRQYARKQKRWIETRLLKRPCSENVPRVYGLDGTDVFQWDKNVHTPAVEILTAVQKGENPPIQALQHREVQREFATHYCRVCEVYATTPDMWQMHMKGRRHKKRAQSHRKRLARLSQTLDSYVKKEDREPEITNSDT</sequence>
<gene>
    <name evidence="7" type="ORF">MAR_036592</name>
</gene>
<name>A0ABY7FL35_MYAAR</name>
<feature type="domain" description="U1-type" evidence="6">
    <location>
        <begin position="434"/>
        <end position="468"/>
    </location>
</feature>
<evidence type="ECO:0000256" key="4">
    <source>
        <dbReference type="ARBA" id="ARBA00022840"/>
    </source>
</evidence>
<feature type="compositionally biased region" description="Basic and acidic residues" evidence="5">
    <location>
        <begin position="142"/>
        <end position="160"/>
    </location>
</feature>
<dbReference type="SUPFAM" id="SSF52540">
    <property type="entry name" value="P-loop containing nucleoside triphosphate hydrolases"/>
    <property type="match status" value="1"/>
</dbReference>
<evidence type="ECO:0000259" key="6">
    <source>
        <dbReference type="SMART" id="SM00451"/>
    </source>
</evidence>
<dbReference type="SMART" id="SM00451">
    <property type="entry name" value="ZnF_U1"/>
    <property type="match status" value="1"/>
</dbReference>
<evidence type="ECO:0000256" key="5">
    <source>
        <dbReference type="SAM" id="MobiDB-lite"/>
    </source>
</evidence>
<accession>A0ABY7FL35</accession>
<dbReference type="PANTHER" id="PTHR11088:SF89">
    <property type="entry name" value="TRNA DIMETHYLALLYLTRANSFERASE"/>
    <property type="match status" value="1"/>
</dbReference>
<evidence type="ECO:0000313" key="8">
    <source>
        <dbReference type="Proteomes" id="UP001164746"/>
    </source>
</evidence>
<dbReference type="InterPro" id="IPR036236">
    <property type="entry name" value="Znf_C2H2_sf"/>
</dbReference>
<organism evidence="7 8">
    <name type="scientific">Mya arenaria</name>
    <name type="common">Soft-shell clam</name>
    <dbReference type="NCBI Taxonomy" id="6604"/>
    <lineage>
        <taxon>Eukaryota</taxon>
        <taxon>Metazoa</taxon>
        <taxon>Spiralia</taxon>
        <taxon>Lophotrochozoa</taxon>
        <taxon>Mollusca</taxon>
        <taxon>Bivalvia</taxon>
        <taxon>Autobranchia</taxon>
        <taxon>Heteroconchia</taxon>
        <taxon>Euheterodonta</taxon>
        <taxon>Imparidentia</taxon>
        <taxon>Neoheterodontei</taxon>
        <taxon>Myida</taxon>
        <taxon>Myoidea</taxon>
        <taxon>Myidae</taxon>
        <taxon>Mya</taxon>
    </lineage>
</organism>
<keyword evidence="2" id="KW-0808">Transferase</keyword>
<dbReference type="Pfam" id="PF01715">
    <property type="entry name" value="IPPT"/>
    <property type="match status" value="2"/>
</dbReference>
<evidence type="ECO:0000256" key="2">
    <source>
        <dbReference type="ARBA" id="ARBA00022679"/>
    </source>
</evidence>
<evidence type="ECO:0000256" key="3">
    <source>
        <dbReference type="ARBA" id="ARBA00022741"/>
    </source>
</evidence>
<dbReference type="Gene3D" id="3.40.50.300">
    <property type="entry name" value="P-loop containing nucleotide triphosphate hydrolases"/>
    <property type="match status" value="1"/>
</dbReference>
<proteinExistence type="inferred from homology"/>
<dbReference type="PANTHER" id="PTHR11088">
    <property type="entry name" value="TRNA DIMETHYLALLYLTRANSFERASE"/>
    <property type="match status" value="1"/>
</dbReference>
<dbReference type="Gene3D" id="1.10.20.140">
    <property type="match status" value="1"/>
</dbReference>
<evidence type="ECO:0000256" key="1">
    <source>
        <dbReference type="ARBA" id="ARBA00005842"/>
    </source>
</evidence>
<dbReference type="EMBL" id="CP111024">
    <property type="protein sequence ID" value="WAR22923.1"/>
    <property type="molecule type" value="Genomic_DNA"/>
</dbReference>
<feature type="region of interest" description="Disordered" evidence="5">
    <location>
        <begin position="139"/>
        <end position="184"/>
    </location>
</feature>
<dbReference type="InterPro" id="IPR003604">
    <property type="entry name" value="Matrin/U1-like-C_Znf_C2H2"/>
</dbReference>
<dbReference type="Gene3D" id="3.30.160.60">
    <property type="entry name" value="Classic Zinc Finger"/>
    <property type="match status" value="1"/>
</dbReference>
<dbReference type="SUPFAM" id="SSF57667">
    <property type="entry name" value="beta-beta-alpha zinc fingers"/>
    <property type="match status" value="1"/>
</dbReference>